<dbReference type="SUPFAM" id="SSF46565">
    <property type="entry name" value="Chaperone J-domain"/>
    <property type="match status" value="1"/>
</dbReference>
<sequence length="195" mass="22182">MADMDIDNWGLSTPSQAIGPGHYGTLGVHQSASNRAIMKAYDALEARAIQELTYDEPTAQQEAAKEAPLEQLRSAARILNDSRTRRLYDRELRGEKVDWDHWAAKARDAYRGYRDLDTRSYVDAIYQTHPTSPTRTDLLTVLSQPASLRATYPTRPRATDLLIIQLVAAQYDLDRWNALMEDLYLQMKLQDVKGL</sequence>
<dbReference type="OrthoDB" id="10250354at2759"/>
<dbReference type="GeneID" id="54561543"/>
<dbReference type="RefSeq" id="XP_033663825.1">
    <property type="nucleotide sequence ID" value="XM_033808271.1"/>
</dbReference>
<name>A0A6A6CBV7_ZASCE</name>
<reference evidence="2" key="1">
    <citation type="journal article" date="2020" name="Stud. Mycol.">
        <title>101 Dothideomycetes genomes: a test case for predicting lifestyles and emergence of pathogens.</title>
        <authorList>
            <person name="Haridas S."/>
            <person name="Albert R."/>
            <person name="Binder M."/>
            <person name="Bloem J."/>
            <person name="Labutti K."/>
            <person name="Salamov A."/>
            <person name="Andreopoulos B."/>
            <person name="Baker S."/>
            <person name="Barry K."/>
            <person name="Bills G."/>
            <person name="Bluhm B."/>
            <person name="Cannon C."/>
            <person name="Castanera R."/>
            <person name="Culley D."/>
            <person name="Daum C."/>
            <person name="Ezra D."/>
            <person name="Gonzalez J."/>
            <person name="Henrissat B."/>
            <person name="Kuo A."/>
            <person name="Liang C."/>
            <person name="Lipzen A."/>
            <person name="Lutzoni F."/>
            <person name="Magnuson J."/>
            <person name="Mondo S."/>
            <person name="Nolan M."/>
            <person name="Ohm R."/>
            <person name="Pangilinan J."/>
            <person name="Park H.-J."/>
            <person name="Ramirez L."/>
            <person name="Alfaro M."/>
            <person name="Sun H."/>
            <person name="Tritt A."/>
            <person name="Yoshinaga Y."/>
            <person name="Zwiers L.-H."/>
            <person name="Turgeon B."/>
            <person name="Goodwin S."/>
            <person name="Spatafora J."/>
            <person name="Crous P."/>
            <person name="Grigoriev I."/>
        </authorList>
    </citation>
    <scope>NUCLEOTIDE SEQUENCE</scope>
    <source>
        <strain evidence="2">ATCC 36951</strain>
    </source>
</reference>
<evidence type="ECO:0000313" key="3">
    <source>
        <dbReference type="Proteomes" id="UP000799537"/>
    </source>
</evidence>
<dbReference type="PROSITE" id="PS50076">
    <property type="entry name" value="DNAJ_2"/>
    <property type="match status" value="1"/>
</dbReference>
<gene>
    <name evidence="2" type="ORF">M409DRAFT_26789</name>
</gene>
<keyword evidence="3" id="KW-1185">Reference proteome</keyword>
<feature type="domain" description="J" evidence="1">
    <location>
        <begin position="21"/>
        <end position="92"/>
    </location>
</feature>
<proteinExistence type="predicted"/>
<dbReference type="InterPro" id="IPR001623">
    <property type="entry name" value="DnaJ_domain"/>
</dbReference>
<dbReference type="AlphaFoldDB" id="A0A6A6CBV7"/>
<dbReference type="InterPro" id="IPR036869">
    <property type="entry name" value="J_dom_sf"/>
</dbReference>
<evidence type="ECO:0000259" key="1">
    <source>
        <dbReference type="PROSITE" id="PS50076"/>
    </source>
</evidence>
<evidence type="ECO:0000313" key="2">
    <source>
        <dbReference type="EMBL" id="KAF2162936.1"/>
    </source>
</evidence>
<dbReference type="EMBL" id="ML993611">
    <property type="protein sequence ID" value="KAF2162936.1"/>
    <property type="molecule type" value="Genomic_DNA"/>
</dbReference>
<accession>A0A6A6CBV7</accession>
<dbReference type="Gene3D" id="1.10.287.110">
    <property type="entry name" value="DnaJ domain"/>
    <property type="match status" value="1"/>
</dbReference>
<protein>
    <recommendedName>
        <fullName evidence="1">J domain-containing protein</fullName>
    </recommendedName>
</protein>
<organism evidence="2 3">
    <name type="scientific">Zasmidium cellare ATCC 36951</name>
    <dbReference type="NCBI Taxonomy" id="1080233"/>
    <lineage>
        <taxon>Eukaryota</taxon>
        <taxon>Fungi</taxon>
        <taxon>Dikarya</taxon>
        <taxon>Ascomycota</taxon>
        <taxon>Pezizomycotina</taxon>
        <taxon>Dothideomycetes</taxon>
        <taxon>Dothideomycetidae</taxon>
        <taxon>Mycosphaerellales</taxon>
        <taxon>Mycosphaerellaceae</taxon>
        <taxon>Zasmidium</taxon>
    </lineage>
</organism>
<dbReference type="Proteomes" id="UP000799537">
    <property type="component" value="Unassembled WGS sequence"/>
</dbReference>